<comment type="subcellular location">
    <subcellularLocation>
        <location evidence="1">Cytoplasm</location>
        <location evidence="1">Cytoskeleton</location>
    </subcellularLocation>
</comment>
<accession>A0A815KQX3</accession>
<comment type="caution">
    <text evidence="7">The sequence shown here is derived from an EMBL/GenBank/DDBJ whole genome shotgun (WGS) entry which is preliminary data.</text>
</comment>
<dbReference type="InterPro" id="IPR011989">
    <property type="entry name" value="ARM-like"/>
</dbReference>
<evidence type="ECO:0000259" key="6">
    <source>
        <dbReference type="SMART" id="SM01349"/>
    </source>
</evidence>
<feature type="repeat" description="HEAT" evidence="5">
    <location>
        <begin position="170"/>
        <end position="204"/>
    </location>
</feature>
<dbReference type="Gene3D" id="1.25.10.10">
    <property type="entry name" value="Leucine-rich Repeat Variant"/>
    <property type="match status" value="1"/>
</dbReference>
<dbReference type="EMBL" id="CAJNOQ010017454">
    <property type="protein sequence ID" value="CAF1399572.1"/>
    <property type="molecule type" value="Genomic_DNA"/>
</dbReference>
<proteinExistence type="predicted"/>
<dbReference type="InterPro" id="IPR021133">
    <property type="entry name" value="HEAT_type_2"/>
</dbReference>
<dbReference type="SMART" id="SM01349">
    <property type="entry name" value="TOG"/>
    <property type="match status" value="1"/>
</dbReference>
<name>A0A815KQX3_9BILA</name>
<dbReference type="Proteomes" id="UP000663829">
    <property type="component" value="Unassembled WGS sequence"/>
</dbReference>
<evidence type="ECO:0000256" key="2">
    <source>
        <dbReference type="ARBA" id="ARBA00022490"/>
    </source>
</evidence>
<evidence type="ECO:0000313" key="8">
    <source>
        <dbReference type="EMBL" id="CAF4293516.1"/>
    </source>
</evidence>
<evidence type="ECO:0000256" key="1">
    <source>
        <dbReference type="ARBA" id="ARBA00004245"/>
    </source>
</evidence>
<evidence type="ECO:0000256" key="5">
    <source>
        <dbReference type="PROSITE-ProRule" id="PRU00103"/>
    </source>
</evidence>
<dbReference type="GO" id="GO:0005856">
    <property type="term" value="C:cytoskeleton"/>
    <property type="evidence" value="ECO:0007669"/>
    <property type="project" value="UniProtKB-SubCell"/>
</dbReference>
<dbReference type="Proteomes" id="UP000681722">
    <property type="component" value="Unassembled WGS sequence"/>
</dbReference>
<dbReference type="PROSITE" id="PS50077">
    <property type="entry name" value="HEAT_REPEAT"/>
    <property type="match status" value="1"/>
</dbReference>
<dbReference type="OrthoDB" id="46159at2759"/>
<dbReference type="InterPro" id="IPR016024">
    <property type="entry name" value="ARM-type_fold"/>
</dbReference>
<evidence type="ECO:0000313" key="7">
    <source>
        <dbReference type="EMBL" id="CAF1399572.1"/>
    </source>
</evidence>
<dbReference type="InterPro" id="IPR034085">
    <property type="entry name" value="TOG"/>
</dbReference>
<dbReference type="Pfam" id="PF21041">
    <property type="entry name" value="XMAP215_CLASP_TOG"/>
    <property type="match status" value="1"/>
</dbReference>
<dbReference type="GO" id="GO:0015631">
    <property type="term" value="F:tubulin binding"/>
    <property type="evidence" value="ECO:0007669"/>
    <property type="project" value="InterPro"/>
</dbReference>
<evidence type="ECO:0000313" key="9">
    <source>
        <dbReference type="Proteomes" id="UP000663829"/>
    </source>
</evidence>
<keyword evidence="2" id="KW-0963">Cytoplasm</keyword>
<evidence type="ECO:0000256" key="3">
    <source>
        <dbReference type="ARBA" id="ARBA00022737"/>
    </source>
</evidence>
<evidence type="ECO:0000256" key="4">
    <source>
        <dbReference type="ARBA" id="ARBA00023212"/>
    </source>
</evidence>
<reference evidence="7" key="1">
    <citation type="submission" date="2021-02" db="EMBL/GenBank/DDBJ databases">
        <authorList>
            <person name="Nowell W R."/>
        </authorList>
    </citation>
    <scope>NUCLEOTIDE SEQUENCE</scope>
</reference>
<dbReference type="SUPFAM" id="SSF48371">
    <property type="entry name" value="ARM repeat"/>
    <property type="match status" value="1"/>
</dbReference>
<keyword evidence="4" id="KW-0206">Cytoskeleton</keyword>
<feature type="domain" description="TOG" evidence="6">
    <location>
        <begin position="5"/>
        <end position="234"/>
    </location>
</feature>
<sequence>MTHTMQTQQSNNLDQFYSAVISDEPSQRLECFPALASYLNDQNNLLECKNTHEFITGLIKWVESSNHKIVCNGLRVLEMFAERLDNEFECYVPAVVQGCIHNLGDSKCQIRDETSKFLLKLMSIFTSQRIWDLLRPSLEHRIFRVKVEGQRLLIRTLDIFGESTVQLNKILPLISKLLNDSNRQVQQQTIDTLTEIYRRFGEKVWTYISKDNITETRLKILYEKFNDGAMSKTMLEKEDRQLKDLELALAEGDITQKYFENRRTTLLESYAQHLQIDEKQIVDDTTMNLFVDTSIVPTTMVKNILISPSQTATTCNEGIDLTGGFISFRRDTCQIILERLSQSSLVFVQSPPLSGKTSLAILLEYYLKQTRPSAKVYSMTMLELDQNDGNNIAERFNCLFQRKSGSTWPVFIKVLDSLTVDTCK</sequence>
<protein>
    <recommendedName>
        <fullName evidence="6">TOG domain-containing protein</fullName>
    </recommendedName>
</protein>
<keyword evidence="3" id="KW-0677">Repeat</keyword>
<keyword evidence="9" id="KW-1185">Reference proteome</keyword>
<dbReference type="AlphaFoldDB" id="A0A815KQX3"/>
<organism evidence="7 9">
    <name type="scientific">Didymodactylos carnosus</name>
    <dbReference type="NCBI Taxonomy" id="1234261"/>
    <lineage>
        <taxon>Eukaryota</taxon>
        <taxon>Metazoa</taxon>
        <taxon>Spiralia</taxon>
        <taxon>Gnathifera</taxon>
        <taxon>Rotifera</taxon>
        <taxon>Eurotatoria</taxon>
        <taxon>Bdelloidea</taxon>
        <taxon>Philodinida</taxon>
        <taxon>Philodinidae</taxon>
        <taxon>Didymodactylos</taxon>
    </lineage>
</organism>
<dbReference type="EMBL" id="CAJOBC010082874">
    <property type="protein sequence ID" value="CAF4293516.1"/>
    <property type="molecule type" value="Genomic_DNA"/>
</dbReference>
<gene>
    <name evidence="7" type="ORF">GPM918_LOCUS33197</name>
    <name evidence="8" type="ORF">SRO942_LOCUS33878</name>
</gene>
<dbReference type="InterPro" id="IPR048491">
    <property type="entry name" value="XMAP215_CLASP_TOG"/>
</dbReference>